<dbReference type="EMBL" id="BTSY01000002">
    <property type="protein sequence ID" value="GMT14827.1"/>
    <property type="molecule type" value="Genomic_DNA"/>
</dbReference>
<gene>
    <name evidence="1" type="ORF">PFISCL1PPCAC_6124</name>
</gene>
<evidence type="ECO:0000313" key="1">
    <source>
        <dbReference type="EMBL" id="GMT14827.1"/>
    </source>
</evidence>
<dbReference type="AlphaFoldDB" id="A0AAV5V5F5"/>
<organism evidence="1 2">
    <name type="scientific">Pristionchus fissidentatus</name>
    <dbReference type="NCBI Taxonomy" id="1538716"/>
    <lineage>
        <taxon>Eukaryota</taxon>
        <taxon>Metazoa</taxon>
        <taxon>Ecdysozoa</taxon>
        <taxon>Nematoda</taxon>
        <taxon>Chromadorea</taxon>
        <taxon>Rhabditida</taxon>
        <taxon>Rhabditina</taxon>
        <taxon>Diplogasteromorpha</taxon>
        <taxon>Diplogasteroidea</taxon>
        <taxon>Neodiplogasteridae</taxon>
        <taxon>Pristionchus</taxon>
    </lineage>
</organism>
<comment type="caution">
    <text evidence="1">The sequence shown here is derived from an EMBL/GenBank/DDBJ whole genome shotgun (WGS) entry which is preliminary data.</text>
</comment>
<reference evidence="1" key="1">
    <citation type="submission" date="2023-10" db="EMBL/GenBank/DDBJ databases">
        <title>Genome assembly of Pristionchus species.</title>
        <authorList>
            <person name="Yoshida K."/>
            <person name="Sommer R.J."/>
        </authorList>
    </citation>
    <scope>NUCLEOTIDE SEQUENCE</scope>
    <source>
        <strain evidence="1">RS5133</strain>
    </source>
</reference>
<protein>
    <submittedName>
        <fullName evidence="1">Uncharacterized protein</fullName>
    </submittedName>
</protein>
<sequence>LILPLNLVAQRSLTDVLRRSDRSRFFDTLTEIVHDEYKDKKTSSDEILPVEYQKREASIVGENEKLQ</sequence>
<accession>A0AAV5V5F5</accession>
<feature type="non-terminal residue" evidence="1">
    <location>
        <position position="1"/>
    </location>
</feature>
<dbReference type="Proteomes" id="UP001432322">
    <property type="component" value="Unassembled WGS sequence"/>
</dbReference>
<name>A0AAV5V5F5_9BILA</name>
<proteinExistence type="predicted"/>
<evidence type="ECO:0000313" key="2">
    <source>
        <dbReference type="Proteomes" id="UP001432322"/>
    </source>
</evidence>
<feature type="non-terminal residue" evidence="1">
    <location>
        <position position="67"/>
    </location>
</feature>
<keyword evidence="2" id="KW-1185">Reference proteome</keyword>